<keyword evidence="5 9" id="KW-0808">Transferase</keyword>
<dbReference type="EC" id="2.1.1.63" evidence="9"/>
<gene>
    <name evidence="12" type="ORF">CIL05_02850</name>
</gene>
<dbReference type="Pfam" id="PF01035">
    <property type="entry name" value="DNA_binding_1"/>
    <property type="match status" value="1"/>
</dbReference>
<dbReference type="InterPro" id="IPR014048">
    <property type="entry name" value="MethylDNA_cys_MeTrfase_DNA-bd"/>
</dbReference>
<dbReference type="SUPFAM" id="SSF53155">
    <property type="entry name" value="Methylated DNA-protein cysteine methyltransferase domain"/>
    <property type="match status" value="1"/>
</dbReference>
<evidence type="ECO:0000313" key="13">
    <source>
        <dbReference type="Proteomes" id="UP000218887"/>
    </source>
</evidence>
<evidence type="ECO:0000256" key="5">
    <source>
        <dbReference type="ARBA" id="ARBA00022679"/>
    </source>
</evidence>
<evidence type="ECO:0000256" key="8">
    <source>
        <dbReference type="ARBA" id="ARBA00049348"/>
    </source>
</evidence>
<dbReference type="InterPro" id="IPR036631">
    <property type="entry name" value="MGMT_N_sf"/>
</dbReference>
<accession>A0A2A2IHY2</accession>
<comment type="catalytic activity">
    <reaction evidence="8 9">
        <text>a 6-O-methyl-2'-deoxyguanosine in DNA + L-cysteinyl-[protein] = S-methyl-L-cysteinyl-[protein] + a 2'-deoxyguanosine in DNA</text>
        <dbReference type="Rhea" id="RHEA:24000"/>
        <dbReference type="Rhea" id="RHEA-COMP:10131"/>
        <dbReference type="Rhea" id="RHEA-COMP:10132"/>
        <dbReference type="Rhea" id="RHEA-COMP:11367"/>
        <dbReference type="Rhea" id="RHEA-COMP:11368"/>
        <dbReference type="ChEBI" id="CHEBI:29950"/>
        <dbReference type="ChEBI" id="CHEBI:82612"/>
        <dbReference type="ChEBI" id="CHEBI:85445"/>
        <dbReference type="ChEBI" id="CHEBI:85448"/>
        <dbReference type="EC" id="2.1.1.63"/>
    </reaction>
</comment>
<dbReference type="Gene3D" id="1.10.10.10">
    <property type="entry name" value="Winged helix-like DNA-binding domain superfamily/Winged helix DNA-binding domain"/>
    <property type="match status" value="1"/>
</dbReference>
<dbReference type="CDD" id="cd06445">
    <property type="entry name" value="ATase"/>
    <property type="match status" value="1"/>
</dbReference>
<keyword evidence="4 9" id="KW-0489">Methyltransferase</keyword>
<reference evidence="12 13" key="1">
    <citation type="submission" date="2017-08" db="EMBL/GenBank/DDBJ databases">
        <title>Virgibacillus indicus sp. nov. and Virgibacillus profoundi sp. nov, two moderately halophilic bacteria isolated from marine sediment by using the Microfluidic Streak Plate.</title>
        <authorList>
            <person name="Xu B."/>
            <person name="Hu B."/>
            <person name="Wang J."/>
            <person name="Zhu Y."/>
            <person name="Huang L."/>
            <person name="Du W."/>
            <person name="Huang Y."/>
        </authorList>
    </citation>
    <scope>NUCLEOTIDE SEQUENCE [LARGE SCALE GENOMIC DNA]</scope>
    <source>
        <strain evidence="12 13">IO3-P3-H5</strain>
    </source>
</reference>
<dbReference type="Pfam" id="PF02870">
    <property type="entry name" value="Methyltransf_1N"/>
    <property type="match status" value="1"/>
</dbReference>
<dbReference type="OrthoDB" id="9802228at2"/>
<keyword evidence="7 9" id="KW-0234">DNA repair</keyword>
<dbReference type="PANTHER" id="PTHR10815">
    <property type="entry name" value="METHYLATED-DNA--PROTEIN-CYSTEINE METHYLTRANSFERASE"/>
    <property type="match status" value="1"/>
</dbReference>
<dbReference type="GO" id="GO:0032259">
    <property type="term" value="P:methylation"/>
    <property type="evidence" value="ECO:0007669"/>
    <property type="project" value="UniProtKB-KW"/>
</dbReference>
<dbReference type="InterPro" id="IPR008332">
    <property type="entry name" value="MethylG_MeTrfase_N"/>
</dbReference>
<dbReference type="Proteomes" id="UP000218887">
    <property type="component" value="Unassembled WGS sequence"/>
</dbReference>
<proteinExistence type="inferred from homology"/>
<protein>
    <recommendedName>
        <fullName evidence="9">Methylated-DNA--protein-cysteine methyltransferase</fullName>
        <ecNumber evidence="9">2.1.1.63</ecNumber>
    </recommendedName>
    <alternativeName>
        <fullName evidence="9">6-O-methylguanine-DNA methyltransferase</fullName>
        <shortName evidence="9">MGMT</shortName>
    </alternativeName>
    <alternativeName>
        <fullName evidence="9">O-6-methylguanine-DNA-alkyltransferase</fullName>
    </alternativeName>
</protein>
<evidence type="ECO:0000256" key="2">
    <source>
        <dbReference type="ARBA" id="ARBA00008711"/>
    </source>
</evidence>
<evidence type="ECO:0000259" key="11">
    <source>
        <dbReference type="Pfam" id="PF02870"/>
    </source>
</evidence>
<comment type="caution">
    <text evidence="12">The sequence shown here is derived from an EMBL/GenBank/DDBJ whole genome shotgun (WGS) entry which is preliminary data.</text>
</comment>
<evidence type="ECO:0000256" key="3">
    <source>
        <dbReference type="ARBA" id="ARBA00022490"/>
    </source>
</evidence>
<comment type="similarity">
    <text evidence="2 9">Belongs to the MGMT family.</text>
</comment>
<dbReference type="NCBIfam" id="TIGR00589">
    <property type="entry name" value="ogt"/>
    <property type="match status" value="1"/>
</dbReference>
<evidence type="ECO:0000256" key="6">
    <source>
        <dbReference type="ARBA" id="ARBA00022763"/>
    </source>
</evidence>
<comment type="miscellaneous">
    <text evidence="9">This enzyme catalyzes only one turnover and therefore is not strictly catalytic. According to one definition, an enzyme is a biocatalyst that acts repeatedly and over many reaction cycles.</text>
</comment>
<dbReference type="InterPro" id="IPR001497">
    <property type="entry name" value="MethylDNA_cys_MeTrfase_AS"/>
</dbReference>
<evidence type="ECO:0000256" key="4">
    <source>
        <dbReference type="ARBA" id="ARBA00022603"/>
    </source>
</evidence>
<dbReference type="InterPro" id="IPR023546">
    <property type="entry name" value="MGMT"/>
</dbReference>
<dbReference type="SUPFAM" id="SSF46767">
    <property type="entry name" value="Methylated DNA-protein cysteine methyltransferase, C-terminal domain"/>
    <property type="match status" value="1"/>
</dbReference>
<dbReference type="FunFam" id="1.10.10.10:FF:000214">
    <property type="entry name" value="Methylated-DNA--protein-cysteine methyltransferase"/>
    <property type="match status" value="1"/>
</dbReference>
<dbReference type="InterPro" id="IPR036388">
    <property type="entry name" value="WH-like_DNA-bd_sf"/>
</dbReference>
<keyword evidence="13" id="KW-1185">Reference proteome</keyword>
<comment type="subcellular location">
    <subcellularLocation>
        <location evidence="9">Cytoplasm</location>
    </subcellularLocation>
</comment>
<sequence>MKFNEEQTAYYGQINEDGWSFYIAATDKGLCFVGSQEGAIDEVKKWFGKNRPKAELVEAWDSVALYADELVEYLNGERKDFDLPADLAGTEFQEAVWAELRNIPFGEIKTYTDIAKNIGRPKSVRAVGSAIGANPVMIVVPCHRVIAKSGKLAGFRGGIPMKERLLELEKK</sequence>
<dbReference type="EMBL" id="NPOA01000001">
    <property type="protein sequence ID" value="PAV31611.1"/>
    <property type="molecule type" value="Genomic_DNA"/>
</dbReference>
<dbReference type="InterPro" id="IPR036217">
    <property type="entry name" value="MethylDNA_cys_MeTrfase_DNAb"/>
</dbReference>
<dbReference type="GO" id="GO:0005737">
    <property type="term" value="C:cytoplasm"/>
    <property type="evidence" value="ECO:0007669"/>
    <property type="project" value="UniProtKB-SubCell"/>
</dbReference>
<evidence type="ECO:0000256" key="7">
    <source>
        <dbReference type="ARBA" id="ARBA00023204"/>
    </source>
</evidence>
<evidence type="ECO:0000256" key="1">
    <source>
        <dbReference type="ARBA" id="ARBA00001286"/>
    </source>
</evidence>
<dbReference type="PANTHER" id="PTHR10815:SF12">
    <property type="entry name" value="METHYLATED-DNA--PROTEIN-CYSTEINE METHYLTRANSFERASE, INDUCIBLE"/>
    <property type="match status" value="1"/>
</dbReference>
<feature type="active site" description="Nucleophile; methyl group acceptor" evidence="9">
    <location>
        <position position="142"/>
    </location>
</feature>
<feature type="domain" description="Methylguanine DNA methyltransferase ribonuclease-like" evidence="11">
    <location>
        <begin position="10"/>
        <end position="87"/>
    </location>
</feature>
<evidence type="ECO:0000259" key="10">
    <source>
        <dbReference type="Pfam" id="PF01035"/>
    </source>
</evidence>
<dbReference type="GO" id="GO:0003908">
    <property type="term" value="F:methylated-DNA-[protein]-cysteine S-methyltransferase activity"/>
    <property type="evidence" value="ECO:0007669"/>
    <property type="project" value="UniProtKB-UniRule"/>
</dbReference>
<evidence type="ECO:0000313" key="12">
    <source>
        <dbReference type="EMBL" id="PAV31611.1"/>
    </source>
</evidence>
<evidence type="ECO:0000256" key="9">
    <source>
        <dbReference type="HAMAP-Rule" id="MF_00772"/>
    </source>
</evidence>
<comment type="function">
    <text evidence="9">Involved in the cellular defense against the biological effects of O6-methylguanine (O6-MeG) and O4-methylthymine (O4-MeT) in DNA. Repairs the methylated nucleobase in DNA by stoichiometrically transferring the methyl group to a cysteine residue in the enzyme. This is a suicide reaction: the enzyme is irreversibly inactivated.</text>
</comment>
<dbReference type="AlphaFoldDB" id="A0A2A2IHY2"/>
<dbReference type="HAMAP" id="MF_00772">
    <property type="entry name" value="OGT"/>
    <property type="match status" value="1"/>
</dbReference>
<dbReference type="PROSITE" id="PS00374">
    <property type="entry name" value="MGMT"/>
    <property type="match status" value="1"/>
</dbReference>
<keyword evidence="6 9" id="KW-0227">DNA damage</keyword>
<keyword evidence="3 9" id="KW-0963">Cytoplasm</keyword>
<feature type="domain" description="Methylated-DNA-[protein]-cysteine S-methyltransferase DNA binding" evidence="10">
    <location>
        <begin position="91"/>
        <end position="170"/>
    </location>
</feature>
<name>A0A2A2IHY2_9BACI</name>
<dbReference type="RefSeq" id="WP_095653980.1">
    <property type="nucleotide sequence ID" value="NZ_NPOA01000001.1"/>
</dbReference>
<organism evidence="12 13">
    <name type="scientific">Virgibacillus profundi</name>
    <dbReference type="NCBI Taxonomy" id="2024555"/>
    <lineage>
        <taxon>Bacteria</taxon>
        <taxon>Bacillati</taxon>
        <taxon>Bacillota</taxon>
        <taxon>Bacilli</taxon>
        <taxon>Bacillales</taxon>
        <taxon>Bacillaceae</taxon>
        <taxon>Virgibacillus</taxon>
    </lineage>
</organism>
<dbReference type="Gene3D" id="3.30.160.70">
    <property type="entry name" value="Methylated DNA-protein cysteine methyltransferase domain"/>
    <property type="match status" value="1"/>
</dbReference>
<comment type="catalytic activity">
    <reaction evidence="1 9">
        <text>a 4-O-methyl-thymidine in DNA + L-cysteinyl-[protein] = a thymidine in DNA + S-methyl-L-cysteinyl-[protein]</text>
        <dbReference type="Rhea" id="RHEA:53428"/>
        <dbReference type="Rhea" id="RHEA-COMP:10131"/>
        <dbReference type="Rhea" id="RHEA-COMP:10132"/>
        <dbReference type="Rhea" id="RHEA-COMP:13555"/>
        <dbReference type="Rhea" id="RHEA-COMP:13556"/>
        <dbReference type="ChEBI" id="CHEBI:29950"/>
        <dbReference type="ChEBI" id="CHEBI:82612"/>
        <dbReference type="ChEBI" id="CHEBI:137386"/>
        <dbReference type="ChEBI" id="CHEBI:137387"/>
        <dbReference type="EC" id="2.1.1.63"/>
    </reaction>
</comment>
<dbReference type="GO" id="GO:0006307">
    <property type="term" value="P:DNA alkylation repair"/>
    <property type="evidence" value="ECO:0007669"/>
    <property type="project" value="UniProtKB-UniRule"/>
</dbReference>